<keyword evidence="3" id="KW-0805">Transcription regulation</keyword>
<evidence type="ECO:0000256" key="2">
    <source>
        <dbReference type="ARBA" id="ARBA00022840"/>
    </source>
</evidence>
<evidence type="ECO:0000256" key="1">
    <source>
        <dbReference type="ARBA" id="ARBA00022741"/>
    </source>
</evidence>
<evidence type="ECO:0000256" key="4">
    <source>
        <dbReference type="ARBA" id="ARBA00023163"/>
    </source>
</evidence>
<reference evidence="8" key="1">
    <citation type="journal article" date="2021" name="Microb. Physiol.">
        <title>Proteogenomic Insights into the Physiology of Marine, Sulfate-Reducing, Filamentous Desulfonema limicola and Desulfonema magnum.</title>
        <authorList>
            <person name="Schnaars V."/>
            <person name="Wohlbrand L."/>
            <person name="Scheve S."/>
            <person name="Hinrichs C."/>
            <person name="Reinhardt R."/>
            <person name="Rabus R."/>
        </authorList>
    </citation>
    <scope>NUCLEOTIDE SEQUENCE</scope>
    <source>
        <strain evidence="8">4be13</strain>
    </source>
</reference>
<evidence type="ECO:0000313" key="8">
    <source>
        <dbReference type="EMBL" id="QTA92685.1"/>
    </source>
</evidence>
<dbReference type="PANTHER" id="PTHR32071:SF13">
    <property type="entry name" value="RESPONSE REGULATOR HSFA"/>
    <property type="match status" value="1"/>
</dbReference>
<dbReference type="Pfam" id="PF02954">
    <property type="entry name" value="HTH_8"/>
    <property type="match status" value="1"/>
</dbReference>
<protein>
    <submittedName>
        <fullName evidence="8">Two component system response regulator, sigma54-specific</fullName>
    </submittedName>
</protein>
<dbReference type="PANTHER" id="PTHR32071">
    <property type="entry name" value="TRANSCRIPTIONAL REGULATORY PROTEIN"/>
    <property type="match status" value="1"/>
</dbReference>
<feature type="domain" description="Response regulatory" evidence="7">
    <location>
        <begin position="10"/>
        <end position="125"/>
    </location>
</feature>
<dbReference type="KEGG" id="dmm:dnm_087730"/>
<dbReference type="Gene3D" id="1.10.10.60">
    <property type="entry name" value="Homeodomain-like"/>
    <property type="match status" value="1"/>
</dbReference>
<dbReference type="Proteomes" id="UP000663722">
    <property type="component" value="Chromosome"/>
</dbReference>
<dbReference type="Pfam" id="PF00158">
    <property type="entry name" value="Sigma54_activat"/>
    <property type="match status" value="1"/>
</dbReference>
<dbReference type="AlphaFoldDB" id="A0A975GT29"/>
<keyword evidence="2" id="KW-0067">ATP-binding</keyword>
<evidence type="ECO:0000259" key="6">
    <source>
        <dbReference type="PROSITE" id="PS50045"/>
    </source>
</evidence>
<dbReference type="InterPro" id="IPR002078">
    <property type="entry name" value="Sigma_54_int"/>
</dbReference>
<dbReference type="RefSeq" id="WP_207679943.1">
    <property type="nucleotide sequence ID" value="NZ_CP061800.1"/>
</dbReference>
<dbReference type="Gene3D" id="1.10.8.60">
    <property type="match status" value="1"/>
</dbReference>
<dbReference type="InterPro" id="IPR002197">
    <property type="entry name" value="HTH_Fis"/>
</dbReference>
<dbReference type="PRINTS" id="PR01590">
    <property type="entry name" value="HTHFIS"/>
</dbReference>
<dbReference type="CDD" id="cd00156">
    <property type="entry name" value="REC"/>
    <property type="match status" value="1"/>
</dbReference>
<dbReference type="SMART" id="SM00382">
    <property type="entry name" value="AAA"/>
    <property type="match status" value="1"/>
</dbReference>
<dbReference type="CDD" id="cd00009">
    <property type="entry name" value="AAA"/>
    <property type="match status" value="1"/>
</dbReference>
<dbReference type="Gene3D" id="3.40.50.2300">
    <property type="match status" value="1"/>
</dbReference>
<dbReference type="GO" id="GO:0043565">
    <property type="term" value="F:sequence-specific DNA binding"/>
    <property type="evidence" value="ECO:0007669"/>
    <property type="project" value="InterPro"/>
</dbReference>
<name>A0A975GT29_9BACT</name>
<keyword evidence="4" id="KW-0804">Transcription</keyword>
<dbReference type="GO" id="GO:0006355">
    <property type="term" value="P:regulation of DNA-templated transcription"/>
    <property type="evidence" value="ECO:0007669"/>
    <property type="project" value="InterPro"/>
</dbReference>
<gene>
    <name evidence="8" type="ORF">dnm_087730</name>
</gene>
<dbReference type="InterPro" id="IPR001789">
    <property type="entry name" value="Sig_transdc_resp-reg_receiver"/>
</dbReference>
<dbReference type="Pfam" id="PF25601">
    <property type="entry name" value="AAA_lid_14"/>
    <property type="match status" value="1"/>
</dbReference>
<sequence>MKNKNQLQPSVMIVDDSETMLLTIKEQLLDAGVSPLIICNDSQQVLDLIAENRVGVLVLYLVTPHIGGEELLKKVSNRFPEIPVIVLTALAEVDTAVRCMKAGAFDCVVKGTGMHDFLNAVRHALKLRKSAWETESLGQCIRSDRPENPEAFAHIIAQDKKMLSLFRYVEAAAPSPHPVLITGETGVGKELFATAIHTLSGRRGKMVSVNTAGLDDTMFSDTLFGHVKGAYTGSAGDRKGLIRQAAGGTLFLDEIGDLSPESQVKLLRLLQEGEYLPLGCDKHSQTDARIVTSTHRDLWKLQEEGKFREDLIYRLQTHHVHIPPLRERSADIALLTKFFVRKTYLKEKKEVPEIPEAFTNLLETYPFPGNVRELQSMIVDAMVRDGSGVLSPELIRPYVTKMKEKEKGSPFAHLKMLPTLRQASDMLIDEAMKRSGNQTVAAKLLGITQPTLSERLKKRRMMSGVKYPRVLRANPCHFGQ</sequence>
<dbReference type="Gene3D" id="3.40.50.300">
    <property type="entry name" value="P-loop containing nucleotide triphosphate hydrolases"/>
    <property type="match status" value="1"/>
</dbReference>
<dbReference type="PROSITE" id="PS00676">
    <property type="entry name" value="SIGMA54_INTERACT_2"/>
    <property type="match status" value="1"/>
</dbReference>
<dbReference type="InterPro" id="IPR025943">
    <property type="entry name" value="Sigma_54_int_dom_ATP-bd_2"/>
</dbReference>
<dbReference type="GO" id="GO:0005524">
    <property type="term" value="F:ATP binding"/>
    <property type="evidence" value="ECO:0007669"/>
    <property type="project" value="UniProtKB-KW"/>
</dbReference>
<keyword evidence="1" id="KW-0547">Nucleotide-binding</keyword>
<dbReference type="Pfam" id="PF00072">
    <property type="entry name" value="Response_reg"/>
    <property type="match status" value="1"/>
</dbReference>
<dbReference type="SUPFAM" id="SSF52172">
    <property type="entry name" value="CheY-like"/>
    <property type="match status" value="1"/>
</dbReference>
<proteinExistence type="predicted"/>
<dbReference type="InterPro" id="IPR011006">
    <property type="entry name" value="CheY-like_superfamily"/>
</dbReference>
<keyword evidence="9" id="KW-1185">Reference proteome</keyword>
<dbReference type="SUPFAM" id="SSF52540">
    <property type="entry name" value="P-loop containing nucleoside triphosphate hydrolases"/>
    <property type="match status" value="1"/>
</dbReference>
<dbReference type="SUPFAM" id="SSF46689">
    <property type="entry name" value="Homeodomain-like"/>
    <property type="match status" value="1"/>
</dbReference>
<dbReference type="FunFam" id="3.40.50.300:FF:000006">
    <property type="entry name" value="DNA-binding transcriptional regulator NtrC"/>
    <property type="match status" value="1"/>
</dbReference>
<dbReference type="InterPro" id="IPR058031">
    <property type="entry name" value="AAA_lid_NorR"/>
</dbReference>
<evidence type="ECO:0000256" key="5">
    <source>
        <dbReference type="PROSITE-ProRule" id="PRU00169"/>
    </source>
</evidence>
<dbReference type="GO" id="GO:0000160">
    <property type="term" value="P:phosphorelay signal transduction system"/>
    <property type="evidence" value="ECO:0007669"/>
    <property type="project" value="InterPro"/>
</dbReference>
<dbReference type="PROSITE" id="PS50045">
    <property type="entry name" value="SIGMA54_INTERACT_4"/>
    <property type="match status" value="1"/>
</dbReference>
<dbReference type="PROSITE" id="PS00675">
    <property type="entry name" value="SIGMA54_INTERACT_1"/>
    <property type="match status" value="1"/>
</dbReference>
<dbReference type="SMART" id="SM00448">
    <property type="entry name" value="REC"/>
    <property type="match status" value="1"/>
</dbReference>
<dbReference type="InterPro" id="IPR009057">
    <property type="entry name" value="Homeodomain-like_sf"/>
</dbReference>
<accession>A0A975GT29</accession>
<dbReference type="PROSITE" id="PS50110">
    <property type="entry name" value="RESPONSE_REGULATORY"/>
    <property type="match status" value="1"/>
</dbReference>
<feature type="domain" description="Sigma-54 factor interaction" evidence="6">
    <location>
        <begin position="155"/>
        <end position="383"/>
    </location>
</feature>
<dbReference type="InterPro" id="IPR027417">
    <property type="entry name" value="P-loop_NTPase"/>
</dbReference>
<dbReference type="EMBL" id="CP061800">
    <property type="protein sequence ID" value="QTA92685.1"/>
    <property type="molecule type" value="Genomic_DNA"/>
</dbReference>
<dbReference type="InterPro" id="IPR003593">
    <property type="entry name" value="AAA+_ATPase"/>
</dbReference>
<dbReference type="InterPro" id="IPR025662">
    <property type="entry name" value="Sigma_54_int_dom_ATP-bd_1"/>
</dbReference>
<evidence type="ECO:0000259" key="7">
    <source>
        <dbReference type="PROSITE" id="PS50110"/>
    </source>
</evidence>
<organism evidence="8 9">
    <name type="scientific">Desulfonema magnum</name>
    <dbReference type="NCBI Taxonomy" id="45655"/>
    <lineage>
        <taxon>Bacteria</taxon>
        <taxon>Pseudomonadati</taxon>
        <taxon>Thermodesulfobacteriota</taxon>
        <taxon>Desulfobacteria</taxon>
        <taxon>Desulfobacterales</taxon>
        <taxon>Desulfococcaceae</taxon>
        <taxon>Desulfonema</taxon>
    </lineage>
</organism>
<evidence type="ECO:0000256" key="3">
    <source>
        <dbReference type="ARBA" id="ARBA00023015"/>
    </source>
</evidence>
<comment type="caution">
    <text evidence="5">Lacks conserved residue(s) required for the propagation of feature annotation.</text>
</comment>
<evidence type="ECO:0000313" key="9">
    <source>
        <dbReference type="Proteomes" id="UP000663722"/>
    </source>
</evidence>